<dbReference type="OMA" id="WHEKIPS"/>
<dbReference type="RefSeq" id="XP_636111.1">
    <property type="nucleotide sequence ID" value="XM_631019.1"/>
</dbReference>
<reference evidence="3 4" key="1">
    <citation type="journal article" date="2005" name="Nature">
        <title>The genome of the social amoeba Dictyostelium discoideum.</title>
        <authorList>
            <consortium name="The Dictyostelium discoideum Sequencing Consortium"/>
            <person name="Eichinger L."/>
            <person name="Pachebat J.A."/>
            <person name="Glockner G."/>
            <person name="Rajandream M.A."/>
            <person name="Sucgang R."/>
            <person name="Berriman M."/>
            <person name="Song J."/>
            <person name="Olsen R."/>
            <person name="Szafranski K."/>
            <person name="Xu Q."/>
            <person name="Tunggal B."/>
            <person name="Kummerfeld S."/>
            <person name="Madera M."/>
            <person name="Konfortov B.A."/>
            <person name="Rivero F."/>
            <person name="Bankier A.T."/>
            <person name="Lehmann R."/>
            <person name="Hamlin N."/>
            <person name="Davies R."/>
            <person name="Gaudet P."/>
            <person name="Fey P."/>
            <person name="Pilcher K."/>
            <person name="Chen G."/>
            <person name="Saunders D."/>
            <person name="Sodergren E."/>
            <person name="Davis P."/>
            <person name="Kerhornou A."/>
            <person name="Nie X."/>
            <person name="Hall N."/>
            <person name="Anjard C."/>
            <person name="Hemphill L."/>
            <person name="Bason N."/>
            <person name="Farbrother P."/>
            <person name="Desany B."/>
            <person name="Just E."/>
            <person name="Morio T."/>
            <person name="Rost R."/>
            <person name="Churcher C."/>
            <person name="Cooper J."/>
            <person name="Haydock S."/>
            <person name="van Driessche N."/>
            <person name="Cronin A."/>
            <person name="Goodhead I."/>
            <person name="Muzny D."/>
            <person name="Mourier T."/>
            <person name="Pain A."/>
            <person name="Lu M."/>
            <person name="Harper D."/>
            <person name="Lindsay R."/>
            <person name="Hauser H."/>
            <person name="James K."/>
            <person name="Quiles M."/>
            <person name="Madan Babu M."/>
            <person name="Saito T."/>
            <person name="Buchrieser C."/>
            <person name="Wardroper A."/>
            <person name="Felder M."/>
            <person name="Thangavelu M."/>
            <person name="Johnson D."/>
            <person name="Knights A."/>
            <person name="Loulseged H."/>
            <person name="Mungall K."/>
            <person name="Oliver K."/>
            <person name="Price C."/>
            <person name="Quail M.A."/>
            <person name="Urushihara H."/>
            <person name="Hernandez J."/>
            <person name="Rabbinowitsch E."/>
            <person name="Steffen D."/>
            <person name="Sanders M."/>
            <person name="Ma J."/>
            <person name="Kohara Y."/>
            <person name="Sharp S."/>
            <person name="Simmonds M."/>
            <person name="Spiegler S."/>
            <person name="Tivey A."/>
            <person name="Sugano S."/>
            <person name="White B."/>
            <person name="Walker D."/>
            <person name="Woodward J."/>
            <person name="Winckler T."/>
            <person name="Tanaka Y."/>
            <person name="Shaulsky G."/>
            <person name="Schleicher M."/>
            <person name="Weinstock G."/>
            <person name="Rosenthal A."/>
            <person name="Cox E.C."/>
            <person name="Chisholm R.L."/>
            <person name="Gibbs R."/>
            <person name="Loomis W.F."/>
            <person name="Platzer M."/>
            <person name="Kay R.R."/>
            <person name="Williams J."/>
            <person name="Dear P.H."/>
            <person name="Noegel A.A."/>
            <person name="Barrell B."/>
            <person name="Kuspa A."/>
        </authorList>
    </citation>
    <scope>NUCLEOTIDE SEQUENCE [LARGE SCALE GENOMIC DNA]</scope>
    <source>
        <strain evidence="3 4">AX4</strain>
    </source>
</reference>
<dbReference type="AlphaFoldDB" id="Q54H07"/>
<dbReference type="PANTHER" id="PTHR23032">
    <property type="entry name" value="BRO1 DOMAIN-CONTAINING PROTEIN BROX"/>
    <property type="match status" value="1"/>
</dbReference>
<dbReference type="PANTHER" id="PTHR23032:SF15">
    <property type="entry name" value="BRO1 DOMAIN-CONTAINING PROTEIN"/>
    <property type="match status" value="1"/>
</dbReference>
<accession>Q54H07</accession>
<dbReference type="EMBL" id="AAFI02000148">
    <property type="protein sequence ID" value="EAL62598.1"/>
    <property type="molecule type" value="Genomic_DNA"/>
</dbReference>
<dbReference type="PhylomeDB" id="Q54H07"/>
<dbReference type="PaxDb" id="44689-DDB0188574"/>
<comment type="similarity">
    <text evidence="1">Belongs to the BROX family.</text>
</comment>
<keyword evidence="4" id="KW-1185">Reference proteome</keyword>
<protein>
    <recommendedName>
        <fullName evidence="2">BRO1 domain-containing protein</fullName>
    </recommendedName>
</protein>
<dbReference type="STRING" id="44689.Q54H07"/>
<dbReference type="KEGG" id="ddi:DDB_G0289773"/>
<dbReference type="HOGENOM" id="CLU_757439_0_0_1"/>
<dbReference type="eggNOG" id="ENOG502QQ6G">
    <property type="taxonomic scope" value="Eukaryota"/>
</dbReference>
<dbReference type="Pfam" id="PF03097">
    <property type="entry name" value="BRO1"/>
    <property type="match status" value="1"/>
</dbReference>
<evidence type="ECO:0000256" key="1">
    <source>
        <dbReference type="ARBA" id="ARBA00008901"/>
    </source>
</evidence>
<dbReference type="PROSITE" id="PS51180">
    <property type="entry name" value="BRO1"/>
    <property type="match status" value="1"/>
</dbReference>
<dbReference type="InParanoid" id="Q54H07"/>
<dbReference type="InterPro" id="IPR038898">
    <property type="entry name" value="BROX"/>
</dbReference>
<dbReference type="GeneID" id="8627325"/>
<dbReference type="InterPro" id="IPR038499">
    <property type="entry name" value="BRO1_sf"/>
</dbReference>
<sequence>MSQVEKPLKFLFINFELPQSKRVQFEKIIRTQTPQSSTHLSQTSLSRNELIIIIEKSSFQSVITACEKYIPDLYGLMISVEDNNSLRLNEQLSFSWSSITGNKSSFYSGFSLRFELIMSLVVYALAHYNRASEINDCSNESSFDENAKLMVNHLKIAAGIFNFITSVELPRWMNLPEDRPTECRQGFSLAMYELCLSTALSITARKAVKQSTSPSIISKLHCEAWQKAEMTKQFLKDLENSLYKKLPKSLKQIVSNIIIIEYSKTLMFMALNSKAQGKISDALGYFYQVNFSKIKKPSNTKISTILNSIVNDVTIEQQALSRENEVIYFEKRTDINSLPEKPSPMPKSIVNMVTFSPPLPSFMSIN</sequence>
<name>Q54H07_DICDI</name>
<evidence type="ECO:0000313" key="4">
    <source>
        <dbReference type="Proteomes" id="UP000002195"/>
    </source>
</evidence>
<dbReference type="dictyBase" id="DDB_G0289773"/>
<dbReference type="VEuPathDB" id="AmoebaDB:DDB_G0289773"/>
<dbReference type="InterPro" id="IPR004328">
    <property type="entry name" value="BRO1_dom"/>
</dbReference>
<dbReference type="SMART" id="SM01041">
    <property type="entry name" value="BRO1"/>
    <property type="match status" value="1"/>
</dbReference>
<feature type="domain" description="BRO1" evidence="2">
    <location>
        <begin position="9"/>
        <end position="366"/>
    </location>
</feature>
<gene>
    <name evidence="3" type="ORF">DDB_G0289773</name>
</gene>
<dbReference type="CDD" id="cd09247">
    <property type="entry name" value="BRO1_Alix_like_2"/>
    <property type="match status" value="1"/>
</dbReference>
<comment type="caution">
    <text evidence="3">The sequence shown here is derived from an EMBL/GenBank/DDBJ whole genome shotgun (WGS) entry which is preliminary data.</text>
</comment>
<evidence type="ECO:0000259" key="2">
    <source>
        <dbReference type="PROSITE" id="PS51180"/>
    </source>
</evidence>
<evidence type="ECO:0000313" key="3">
    <source>
        <dbReference type="EMBL" id="EAL62598.1"/>
    </source>
</evidence>
<dbReference type="Proteomes" id="UP000002195">
    <property type="component" value="Unassembled WGS sequence"/>
</dbReference>
<dbReference type="SMR" id="Q54H07"/>
<proteinExistence type="inferred from homology"/>
<organism evidence="3 4">
    <name type="scientific">Dictyostelium discoideum</name>
    <name type="common">Social amoeba</name>
    <dbReference type="NCBI Taxonomy" id="44689"/>
    <lineage>
        <taxon>Eukaryota</taxon>
        <taxon>Amoebozoa</taxon>
        <taxon>Evosea</taxon>
        <taxon>Eumycetozoa</taxon>
        <taxon>Dictyostelia</taxon>
        <taxon>Dictyosteliales</taxon>
        <taxon>Dictyosteliaceae</taxon>
        <taxon>Dictyostelium</taxon>
    </lineage>
</organism>
<dbReference type="Gene3D" id="1.25.40.280">
    <property type="entry name" value="alix/aip1 like domains"/>
    <property type="match status" value="1"/>
</dbReference>